<proteinExistence type="inferred from homology"/>
<name>A0A1M4TIT6_9BACL</name>
<keyword evidence="10" id="KW-1185">Reference proteome</keyword>
<evidence type="ECO:0000256" key="4">
    <source>
        <dbReference type="ARBA" id="ARBA00022723"/>
    </source>
</evidence>
<dbReference type="InterPro" id="IPR002933">
    <property type="entry name" value="Peptidase_M20"/>
</dbReference>
<dbReference type="AlphaFoldDB" id="A0A1M4TIT6"/>
<dbReference type="CDD" id="cd03884">
    <property type="entry name" value="M20_bAS"/>
    <property type="match status" value="1"/>
</dbReference>
<dbReference type="SUPFAM" id="SSF55031">
    <property type="entry name" value="Bacterial exopeptidase dimerisation domain"/>
    <property type="match status" value="1"/>
</dbReference>
<feature type="binding site" evidence="7">
    <location>
        <position position="104"/>
    </location>
    <ligand>
        <name>Zn(2+)</name>
        <dbReference type="ChEBI" id="CHEBI:29105"/>
        <label>1</label>
    </ligand>
</feature>
<evidence type="ECO:0000256" key="1">
    <source>
        <dbReference type="ARBA" id="ARBA00001936"/>
    </source>
</evidence>
<dbReference type="InterPro" id="IPR036264">
    <property type="entry name" value="Bact_exopeptidase_dim_dom"/>
</dbReference>
<dbReference type="SUPFAM" id="SSF53187">
    <property type="entry name" value="Zn-dependent exopeptidases"/>
    <property type="match status" value="1"/>
</dbReference>
<reference evidence="9 10" key="1">
    <citation type="submission" date="2016-11" db="EMBL/GenBank/DDBJ databases">
        <authorList>
            <person name="Jaros S."/>
            <person name="Januszkiewicz K."/>
            <person name="Wedrychowicz H."/>
        </authorList>
    </citation>
    <scope>NUCLEOTIDE SEQUENCE [LARGE SCALE GENOMIC DNA]</scope>
    <source>
        <strain evidence="9 10">DSM 44666</strain>
    </source>
</reference>
<dbReference type="InterPro" id="IPR011650">
    <property type="entry name" value="Peptidase_M20_dimer"/>
</dbReference>
<sequence>MNLYEQLLQDSPIVSNSAKRVAKRLDTLAQIAQTPEGGANRLAYSPADRSAKEQLKIWLKEIGLQVAEDEVGNIFGRLDGKHNHLPTVMVGSHLDTVPNGGHFDGVLGVISALEILQQWRQDNFRPNRSIELVSFADEEGVRFQTNLIGSHFFTGSWEYEKFASLIDQNEDSFLNVLAKDGLSFSQKSQITRPKKEIECYIELHIEQGKVLESIHLPLGIVNGIAGLCWLKVTFSGEAGHAGSTPMKNRRDALSAAAEAIHMIEKLPTQISDTAVATVGQLLLKPGSINVIPAQVQFTIDIRDINIKNQRMLKTKIWKQLEQIAAERNIIVQIEETRFVSPTPMHPKINQLIEDVMDQLQHTPVYLPSGAGHDAMVMGKYFPTGMIFVRCKNGMSHHPGEWVSLSDIMSGIQVLDNVLRRLVQS</sequence>
<dbReference type="NCBIfam" id="NF006771">
    <property type="entry name" value="PRK09290.1-5"/>
    <property type="match status" value="1"/>
</dbReference>
<protein>
    <submittedName>
        <fullName evidence="9">Allantoate deiminase</fullName>
    </submittedName>
</protein>
<feature type="binding site" evidence="7">
    <location>
        <position position="204"/>
    </location>
    <ligand>
        <name>Zn(2+)</name>
        <dbReference type="ChEBI" id="CHEBI:29105"/>
        <label>1</label>
    </ligand>
</feature>
<dbReference type="InterPro" id="IPR010158">
    <property type="entry name" value="Amidase_Cbmase"/>
</dbReference>
<accession>A0A1M4TIT6</accession>
<feature type="binding site" evidence="7">
    <location>
        <position position="93"/>
    </location>
    <ligand>
        <name>Zn(2+)</name>
        <dbReference type="ChEBI" id="CHEBI:29105"/>
        <label>1</label>
    </ligand>
</feature>
<dbReference type="GO" id="GO:0016813">
    <property type="term" value="F:hydrolase activity, acting on carbon-nitrogen (but not peptide) bonds, in linear amidines"/>
    <property type="evidence" value="ECO:0007669"/>
    <property type="project" value="InterPro"/>
</dbReference>
<dbReference type="Proteomes" id="UP000184476">
    <property type="component" value="Unassembled WGS sequence"/>
</dbReference>
<dbReference type="OrthoDB" id="9808195at2"/>
<organism evidence="9 10">
    <name type="scientific">Seinonella peptonophila</name>
    <dbReference type="NCBI Taxonomy" id="112248"/>
    <lineage>
        <taxon>Bacteria</taxon>
        <taxon>Bacillati</taxon>
        <taxon>Bacillota</taxon>
        <taxon>Bacilli</taxon>
        <taxon>Bacillales</taxon>
        <taxon>Thermoactinomycetaceae</taxon>
        <taxon>Seinonella</taxon>
    </lineage>
</organism>
<comment type="subunit">
    <text evidence="3">Homodimer.</text>
</comment>
<dbReference type="InterPro" id="IPR001261">
    <property type="entry name" value="ArgE/DapE_CS"/>
</dbReference>
<feature type="domain" description="Peptidase M20 dimerisation" evidence="8">
    <location>
        <begin position="223"/>
        <end position="326"/>
    </location>
</feature>
<dbReference type="STRING" id="112248.SAMN05444392_101489"/>
<dbReference type="Pfam" id="PF07687">
    <property type="entry name" value="M20_dimer"/>
    <property type="match status" value="1"/>
</dbReference>
<dbReference type="PROSITE" id="PS00758">
    <property type="entry name" value="ARGE_DAPE_CPG2_1"/>
    <property type="match status" value="1"/>
</dbReference>
<evidence type="ECO:0000256" key="2">
    <source>
        <dbReference type="ARBA" id="ARBA00006153"/>
    </source>
</evidence>
<comment type="cofactor">
    <cofactor evidence="7">
        <name>Zn(2+)</name>
        <dbReference type="ChEBI" id="CHEBI:29105"/>
    </cofactor>
    <text evidence="7">Binds 2 Zn(2+) ions per subunit.</text>
</comment>
<keyword evidence="7" id="KW-0862">Zinc</keyword>
<evidence type="ECO:0000256" key="5">
    <source>
        <dbReference type="ARBA" id="ARBA00022801"/>
    </source>
</evidence>
<dbReference type="Gene3D" id="3.30.70.360">
    <property type="match status" value="1"/>
</dbReference>
<dbReference type="PANTHER" id="PTHR32494">
    <property type="entry name" value="ALLANTOATE DEIMINASE-RELATED"/>
    <property type="match status" value="1"/>
</dbReference>
<evidence type="ECO:0000256" key="3">
    <source>
        <dbReference type="ARBA" id="ARBA00011738"/>
    </source>
</evidence>
<comment type="similarity">
    <text evidence="2">Belongs to the peptidase M20 family.</text>
</comment>
<keyword evidence="6" id="KW-0464">Manganese</keyword>
<evidence type="ECO:0000256" key="6">
    <source>
        <dbReference type="ARBA" id="ARBA00023211"/>
    </source>
</evidence>
<evidence type="ECO:0000259" key="8">
    <source>
        <dbReference type="Pfam" id="PF07687"/>
    </source>
</evidence>
<dbReference type="Pfam" id="PF01546">
    <property type="entry name" value="Peptidase_M20"/>
    <property type="match status" value="1"/>
</dbReference>
<keyword evidence="4 7" id="KW-0479">Metal-binding</keyword>
<gene>
    <name evidence="9" type="ORF">SAMN05444392_101489</name>
</gene>
<dbReference type="RefSeq" id="WP_073151387.1">
    <property type="nucleotide sequence ID" value="NZ_FQVL01000001.1"/>
</dbReference>
<feature type="binding site" evidence="7">
    <location>
        <position position="104"/>
    </location>
    <ligand>
        <name>Zn(2+)</name>
        <dbReference type="ChEBI" id="CHEBI:29105"/>
        <label>2</label>
    </ligand>
</feature>
<evidence type="ECO:0000313" key="9">
    <source>
        <dbReference type="EMBL" id="SHE44422.1"/>
    </source>
</evidence>
<feature type="binding site" evidence="7">
    <location>
        <position position="396"/>
    </location>
    <ligand>
        <name>Zn(2+)</name>
        <dbReference type="ChEBI" id="CHEBI:29105"/>
        <label>2</label>
    </ligand>
</feature>
<keyword evidence="5" id="KW-0378">Hydrolase</keyword>
<comment type="cofactor">
    <cofactor evidence="1">
        <name>Mn(2+)</name>
        <dbReference type="ChEBI" id="CHEBI:29035"/>
    </cofactor>
</comment>
<dbReference type="GO" id="GO:0046872">
    <property type="term" value="F:metal ion binding"/>
    <property type="evidence" value="ECO:0007669"/>
    <property type="project" value="UniProtKB-KW"/>
</dbReference>
<evidence type="ECO:0000256" key="7">
    <source>
        <dbReference type="PIRSR" id="PIRSR001235-1"/>
    </source>
</evidence>
<evidence type="ECO:0000313" key="10">
    <source>
        <dbReference type="Proteomes" id="UP000184476"/>
    </source>
</evidence>
<dbReference type="PIRSF" id="PIRSF001235">
    <property type="entry name" value="Amidase_carbamoylase"/>
    <property type="match status" value="1"/>
</dbReference>
<dbReference type="PANTHER" id="PTHR32494:SF19">
    <property type="entry name" value="ALLANTOATE DEIMINASE-RELATED"/>
    <property type="match status" value="1"/>
</dbReference>
<dbReference type="NCBIfam" id="TIGR01879">
    <property type="entry name" value="hydantase"/>
    <property type="match status" value="1"/>
</dbReference>
<feature type="binding site" evidence="7">
    <location>
        <position position="139"/>
    </location>
    <ligand>
        <name>Zn(2+)</name>
        <dbReference type="ChEBI" id="CHEBI:29105"/>
        <label>2</label>
    </ligand>
</feature>
<dbReference type="EMBL" id="FQVL01000001">
    <property type="protein sequence ID" value="SHE44422.1"/>
    <property type="molecule type" value="Genomic_DNA"/>
</dbReference>
<dbReference type="Gene3D" id="3.40.630.10">
    <property type="entry name" value="Zn peptidases"/>
    <property type="match status" value="1"/>
</dbReference>